<comment type="caution">
    <text evidence="2">The sequence shown here is derived from an EMBL/GenBank/DDBJ whole genome shotgun (WGS) entry which is preliminary data.</text>
</comment>
<keyword evidence="1" id="KW-0472">Membrane</keyword>
<evidence type="ECO:0000256" key="1">
    <source>
        <dbReference type="SAM" id="Phobius"/>
    </source>
</evidence>
<organism evidence="2 3">
    <name type="scientific">Pleurostoma richardsiae</name>
    <dbReference type="NCBI Taxonomy" id="41990"/>
    <lineage>
        <taxon>Eukaryota</taxon>
        <taxon>Fungi</taxon>
        <taxon>Dikarya</taxon>
        <taxon>Ascomycota</taxon>
        <taxon>Pezizomycotina</taxon>
        <taxon>Sordariomycetes</taxon>
        <taxon>Sordariomycetidae</taxon>
        <taxon>Calosphaeriales</taxon>
        <taxon>Pleurostomataceae</taxon>
        <taxon>Pleurostoma</taxon>
    </lineage>
</organism>
<proteinExistence type="predicted"/>
<accession>A0AA38R2R1</accession>
<evidence type="ECO:0000313" key="2">
    <source>
        <dbReference type="EMBL" id="KAJ9131022.1"/>
    </source>
</evidence>
<keyword evidence="3" id="KW-1185">Reference proteome</keyword>
<reference evidence="2" key="1">
    <citation type="submission" date="2022-07" db="EMBL/GenBank/DDBJ databases">
        <title>Fungi with potential for degradation of polypropylene.</title>
        <authorList>
            <person name="Gostincar C."/>
        </authorList>
    </citation>
    <scope>NUCLEOTIDE SEQUENCE</scope>
    <source>
        <strain evidence="2">EXF-13308</strain>
    </source>
</reference>
<dbReference type="EMBL" id="JANBVO010000074">
    <property type="protein sequence ID" value="KAJ9131022.1"/>
    <property type="molecule type" value="Genomic_DNA"/>
</dbReference>
<keyword evidence="1" id="KW-0812">Transmembrane</keyword>
<feature type="transmembrane region" description="Helical" evidence="1">
    <location>
        <begin position="150"/>
        <end position="172"/>
    </location>
</feature>
<gene>
    <name evidence="2" type="ORF">NKR23_g11933</name>
</gene>
<feature type="transmembrane region" description="Helical" evidence="1">
    <location>
        <begin position="105"/>
        <end position="123"/>
    </location>
</feature>
<dbReference type="AlphaFoldDB" id="A0AA38R2R1"/>
<name>A0AA38R2R1_9PEZI</name>
<dbReference type="Proteomes" id="UP001174694">
    <property type="component" value="Unassembled WGS sequence"/>
</dbReference>
<evidence type="ECO:0000313" key="3">
    <source>
        <dbReference type="Proteomes" id="UP001174694"/>
    </source>
</evidence>
<sequence>MGCVEQYQWCDPNSLACSAVAGLVEAQTAFAENLNMSRMQQATVELLANLIRTSATLPGAVLDNAILANQGILGDLFQMSLPDNQWQIELQAWHSIVMTSLQQSLLYWVLASSTYPVLLPYMTHPNSSEEVALCSRQRVRLGPGGGFANFSGFGLLFTVTLGTLITLVNLFLDNIAGLVGRFSPTAREKQRVWIRDDALHLQRLAYTAEAQAGVWTGYDIDSVWAGVDSNVPRVIGDTLLGPLVESEGDELRRRPRVRKQYVILSSEPLNNTRDREN</sequence>
<protein>
    <submittedName>
        <fullName evidence="2">Uncharacterized protein</fullName>
    </submittedName>
</protein>
<keyword evidence="1" id="KW-1133">Transmembrane helix</keyword>